<feature type="transmembrane region" description="Helical" evidence="1">
    <location>
        <begin position="32"/>
        <end position="62"/>
    </location>
</feature>
<keyword evidence="3" id="KW-1185">Reference proteome</keyword>
<feature type="transmembrane region" description="Helical" evidence="1">
    <location>
        <begin position="95"/>
        <end position="114"/>
    </location>
</feature>
<dbReference type="EMBL" id="JBHRWO010000008">
    <property type="protein sequence ID" value="MFC3492586.1"/>
    <property type="molecule type" value="Genomic_DNA"/>
</dbReference>
<reference evidence="3" key="1">
    <citation type="journal article" date="2019" name="Int. J. Syst. Evol. Microbiol.">
        <title>The Global Catalogue of Microorganisms (GCM) 10K type strain sequencing project: providing services to taxonomists for standard genome sequencing and annotation.</title>
        <authorList>
            <consortium name="The Broad Institute Genomics Platform"/>
            <consortium name="The Broad Institute Genome Sequencing Center for Infectious Disease"/>
            <person name="Wu L."/>
            <person name="Ma J."/>
        </authorList>
    </citation>
    <scope>NUCLEOTIDE SEQUENCE [LARGE SCALE GENOMIC DNA]</scope>
    <source>
        <strain evidence="3">CGMCC 4.7396</strain>
    </source>
</reference>
<evidence type="ECO:0000256" key="1">
    <source>
        <dbReference type="SAM" id="Phobius"/>
    </source>
</evidence>
<keyword evidence="1" id="KW-1133">Transmembrane helix</keyword>
<gene>
    <name evidence="2" type="ORF">ACFO8M_08820</name>
</gene>
<protein>
    <submittedName>
        <fullName evidence="2">DUF624 domain-containing protein</fullName>
    </submittedName>
</protein>
<keyword evidence="1" id="KW-0472">Membrane</keyword>
<dbReference type="InterPro" id="IPR006938">
    <property type="entry name" value="DUF624"/>
</dbReference>
<evidence type="ECO:0000313" key="3">
    <source>
        <dbReference type="Proteomes" id="UP001595712"/>
    </source>
</evidence>
<dbReference type="RefSeq" id="WP_387973455.1">
    <property type="nucleotide sequence ID" value="NZ_JBHRWO010000008.1"/>
</dbReference>
<feature type="transmembrane region" description="Helical" evidence="1">
    <location>
        <begin position="192"/>
        <end position="212"/>
    </location>
</feature>
<evidence type="ECO:0000313" key="2">
    <source>
        <dbReference type="EMBL" id="MFC3492586.1"/>
    </source>
</evidence>
<comment type="caution">
    <text evidence="2">The sequence shown here is derived from an EMBL/GenBank/DDBJ whole genome shotgun (WGS) entry which is preliminary data.</text>
</comment>
<feature type="transmembrane region" description="Helical" evidence="1">
    <location>
        <begin position="120"/>
        <end position="141"/>
    </location>
</feature>
<dbReference type="Pfam" id="PF04854">
    <property type="entry name" value="DUF624"/>
    <property type="match status" value="1"/>
</dbReference>
<accession>A0ABV7PX27</accession>
<sequence length="221" mass="23551">MTTVETSRGQAPTDRSVRDGSRVERWYGRLDAIAFVGMLNLLVITFTLAGGIVAGWAPALAAAASCSRTRLRGDTQSQLRAFATRWRRQFWHANLLAAPSAAALACLGVSYFALAGPGTGGLRFALAAAAAVCLAHLVLVLTMDAHYELRRAQCIRLSWAFLIRFPGAPLLLIATTALIVAITAFVPGLLPVLSIGVWAHLCTALCLSFFAANDRNLPATD</sequence>
<name>A0ABV7PX27_9ACTN</name>
<organism evidence="2 3">
    <name type="scientific">Glycomyces rhizosphaerae</name>
    <dbReference type="NCBI Taxonomy" id="2054422"/>
    <lineage>
        <taxon>Bacteria</taxon>
        <taxon>Bacillati</taxon>
        <taxon>Actinomycetota</taxon>
        <taxon>Actinomycetes</taxon>
        <taxon>Glycomycetales</taxon>
        <taxon>Glycomycetaceae</taxon>
        <taxon>Glycomyces</taxon>
    </lineage>
</organism>
<keyword evidence="1" id="KW-0812">Transmembrane</keyword>
<feature type="transmembrane region" description="Helical" evidence="1">
    <location>
        <begin position="161"/>
        <end position="186"/>
    </location>
</feature>
<dbReference type="Proteomes" id="UP001595712">
    <property type="component" value="Unassembled WGS sequence"/>
</dbReference>
<proteinExistence type="predicted"/>